<feature type="domain" description="CxC2-like cysteine cluster KDZ transposase-associated" evidence="1">
    <location>
        <begin position="161"/>
        <end position="259"/>
    </location>
</feature>
<dbReference type="InterPro" id="IPR041457">
    <property type="entry name" value="CxC2_KDZ-assoc"/>
</dbReference>
<dbReference type="HOGENOM" id="CLU_003703_13_1_1"/>
<gene>
    <name evidence="2" type="ORF">M413DRAFT_20657</name>
</gene>
<protein>
    <recommendedName>
        <fullName evidence="1">CxC2-like cysteine cluster KDZ transposase-associated domain-containing protein</fullName>
    </recommendedName>
</protein>
<proteinExistence type="predicted"/>
<reference evidence="2 3" key="1">
    <citation type="submission" date="2014-04" db="EMBL/GenBank/DDBJ databases">
        <authorList>
            <consortium name="DOE Joint Genome Institute"/>
            <person name="Kuo A."/>
            <person name="Gay G."/>
            <person name="Dore J."/>
            <person name="Kohler A."/>
            <person name="Nagy L.G."/>
            <person name="Floudas D."/>
            <person name="Copeland A."/>
            <person name="Barry K.W."/>
            <person name="Cichocki N."/>
            <person name="Veneault-Fourrey C."/>
            <person name="LaButti K."/>
            <person name="Lindquist E.A."/>
            <person name="Lipzen A."/>
            <person name="Lundell T."/>
            <person name="Morin E."/>
            <person name="Murat C."/>
            <person name="Sun H."/>
            <person name="Tunlid A."/>
            <person name="Henrissat B."/>
            <person name="Grigoriev I.V."/>
            <person name="Hibbett D.S."/>
            <person name="Martin F."/>
            <person name="Nordberg H.P."/>
            <person name="Cantor M.N."/>
            <person name="Hua S.X."/>
        </authorList>
    </citation>
    <scope>NUCLEOTIDE SEQUENCE [LARGE SCALE GENOMIC DNA]</scope>
    <source>
        <strain evidence="3">h7</strain>
    </source>
</reference>
<evidence type="ECO:0000313" key="3">
    <source>
        <dbReference type="Proteomes" id="UP000053424"/>
    </source>
</evidence>
<evidence type="ECO:0000313" key="2">
    <source>
        <dbReference type="EMBL" id="KIM36002.1"/>
    </source>
</evidence>
<dbReference type="STRING" id="686832.A0A0C2Y4L3"/>
<dbReference type="Pfam" id="PF18803">
    <property type="entry name" value="CxC2"/>
    <property type="match status" value="1"/>
</dbReference>
<dbReference type="EMBL" id="KN831810">
    <property type="protein sequence ID" value="KIM36002.1"/>
    <property type="molecule type" value="Genomic_DNA"/>
</dbReference>
<evidence type="ECO:0000259" key="1">
    <source>
        <dbReference type="Pfam" id="PF18803"/>
    </source>
</evidence>
<sequence>MARHSFKTHIQALNDIKQGASSGLLERDDTRYVQGTTMAGSSSSTFLSALPPPPQPLFIQQPSTTPMPVPVPAPAPLSIKDDPPVSKKTQVRMSLNFNLTVPLNVDRRTTRCCDCFGYELTCIACFIASHSNLPTHWAEVWDSEQGFFVRHDIATLQDNIASVNLGHCGRPCPSQHAANLKFTIIDINGIHQTKIRFCSCEGFPIRTEQLMRAKLFPATMTQPTTAFTFPVLKQFHLLHLEGKLSAYDFIGALRRLSDSAFPQRIADPSPQFRLIMRIWRFLTATKHQGQAHGIDLLLPHRRQGNLIVYCPSCLELYVNMEPGTATEYSFKRHLIQTQHTADGNHHSNKYAKNTDPDDVSLYEGRAYFPNDVEYREYIKNLPKNAPEKAPCDHHNVHTKQNRKKIKNMDITGVVNIQCSHVFIKSTADLQLGEKHGNVDYALDHAILNTKPRFVSELYLAFVRICDHVFSYDNTCSLCVNAVSRFNKHFPGEAEFVENIRWLIPLLHVQNHKDNCTYLYSSAYVRGAGHFHGETTEMPWVELNQLAPQTRQMNNGHRQDTIIDHHSHWNWMKTSNMASTLFREIILSKNLFLEKHTIFKKLSAIYAENVPEWNKLDRHSRIVRNKEVQCVYRQYSKKVPSRSRIYQALLAEVETETSTDLTPTIPSFLNEAILISEEQRKVKSRVKALKKTLSQDLSSVALSNEVEKRCERLRAQIQNWCDCQKDLTPQIGDFVARQAIQRKTANAPEEEVLYVPSDFTEAECIKYDLVKLGEHERHFLEGTAFDYISKVKTITKTLFATHADKKAQAYSQQTHTRSISEIEDIEERQTMAILDYTVTRTAMISLGMSQHDPSFPPLSRDDTYRKPTHLKRAIGDSRRNDAEAEMERWREEWEIKQADFLHCIRSFNKMSSVWEEMARNSVEAGKPLFKEMERHTRTLFNDAGYGHLIENLLDNNKGKILADYIVLECSDPRYIIPELMVRVSMIFPQC</sequence>
<name>A0A0C2Y4L3_HEBCY</name>
<organism evidence="2 3">
    <name type="scientific">Hebeloma cylindrosporum</name>
    <dbReference type="NCBI Taxonomy" id="76867"/>
    <lineage>
        <taxon>Eukaryota</taxon>
        <taxon>Fungi</taxon>
        <taxon>Dikarya</taxon>
        <taxon>Basidiomycota</taxon>
        <taxon>Agaricomycotina</taxon>
        <taxon>Agaricomycetes</taxon>
        <taxon>Agaricomycetidae</taxon>
        <taxon>Agaricales</taxon>
        <taxon>Agaricineae</taxon>
        <taxon>Hymenogastraceae</taxon>
        <taxon>Hebeloma</taxon>
    </lineage>
</organism>
<dbReference type="Proteomes" id="UP000053424">
    <property type="component" value="Unassembled WGS sequence"/>
</dbReference>
<dbReference type="AlphaFoldDB" id="A0A0C2Y4L3"/>
<reference evidence="3" key="2">
    <citation type="submission" date="2015-01" db="EMBL/GenBank/DDBJ databases">
        <title>Evolutionary Origins and Diversification of the Mycorrhizal Mutualists.</title>
        <authorList>
            <consortium name="DOE Joint Genome Institute"/>
            <consortium name="Mycorrhizal Genomics Consortium"/>
            <person name="Kohler A."/>
            <person name="Kuo A."/>
            <person name="Nagy L.G."/>
            <person name="Floudas D."/>
            <person name="Copeland A."/>
            <person name="Barry K.W."/>
            <person name="Cichocki N."/>
            <person name="Veneault-Fourrey C."/>
            <person name="LaButti K."/>
            <person name="Lindquist E.A."/>
            <person name="Lipzen A."/>
            <person name="Lundell T."/>
            <person name="Morin E."/>
            <person name="Murat C."/>
            <person name="Riley R."/>
            <person name="Ohm R."/>
            <person name="Sun H."/>
            <person name="Tunlid A."/>
            <person name="Henrissat B."/>
            <person name="Grigoriev I.V."/>
            <person name="Hibbett D.S."/>
            <person name="Martin F."/>
        </authorList>
    </citation>
    <scope>NUCLEOTIDE SEQUENCE [LARGE SCALE GENOMIC DNA]</scope>
    <source>
        <strain evidence="3">h7</strain>
    </source>
</reference>
<dbReference type="OrthoDB" id="3056576at2759"/>
<accession>A0A0C2Y4L3</accession>
<dbReference type="Pfam" id="PF18758">
    <property type="entry name" value="KDZ"/>
    <property type="match status" value="1"/>
</dbReference>
<keyword evidence="3" id="KW-1185">Reference proteome</keyword>
<dbReference type="InterPro" id="IPR040521">
    <property type="entry name" value="KDZ"/>
</dbReference>